<feature type="compositionally biased region" description="Polar residues" evidence="5">
    <location>
        <begin position="825"/>
        <end position="843"/>
    </location>
</feature>
<dbReference type="OrthoDB" id="9807790at2"/>
<dbReference type="SMART" id="SM00382">
    <property type="entry name" value="AAA"/>
    <property type="match status" value="2"/>
</dbReference>
<name>A1R834_PAEAT</name>
<evidence type="ECO:0000256" key="1">
    <source>
        <dbReference type="ARBA" id="ARBA00022553"/>
    </source>
</evidence>
<evidence type="ECO:0000259" key="8">
    <source>
        <dbReference type="PROSITE" id="PS50901"/>
    </source>
</evidence>
<feature type="region of interest" description="Disordered" evidence="5">
    <location>
        <begin position="825"/>
        <end position="849"/>
    </location>
</feature>
<evidence type="ECO:0000313" key="9">
    <source>
        <dbReference type="EMBL" id="ABM07462.1"/>
    </source>
</evidence>
<dbReference type="SUPFAM" id="SSF52540">
    <property type="entry name" value="P-loop containing nucleoside triphosphate hydrolases"/>
    <property type="match status" value="1"/>
</dbReference>
<keyword evidence="6" id="KW-0472">Membrane</keyword>
<keyword evidence="6" id="KW-0812">Transmembrane</keyword>
<dbReference type="Gene3D" id="2.60.200.20">
    <property type="match status" value="1"/>
</dbReference>
<proteinExistence type="predicted"/>
<protein>
    <submittedName>
        <fullName evidence="9">FtsK/SpoIIIE family protein</fullName>
    </submittedName>
</protein>
<dbReference type="PANTHER" id="PTHR22683:SF1">
    <property type="entry name" value="TYPE VII SECRETION SYSTEM PROTEIN ESSC"/>
    <property type="match status" value="1"/>
</dbReference>
<keyword evidence="3 4" id="KW-0067">ATP-binding</keyword>
<keyword evidence="6" id="KW-1133">Transmembrane helix</keyword>
<keyword evidence="1" id="KW-0597">Phosphoprotein</keyword>
<dbReference type="GO" id="GO:0005524">
    <property type="term" value="F:ATP binding"/>
    <property type="evidence" value="ECO:0007669"/>
    <property type="project" value="UniProtKB-UniRule"/>
</dbReference>
<feature type="region of interest" description="Disordered" evidence="5">
    <location>
        <begin position="1163"/>
        <end position="1184"/>
    </location>
</feature>
<dbReference type="STRING" id="290340.AAur_2680"/>
<dbReference type="InterPro" id="IPR002543">
    <property type="entry name" value="FtsK_dom"/>
</dbReference>
<sequence>MALECTLVRAPGAAEATDPEELSIAVPEGTSGAHVQQLLSAARGTRRLSVGGRLLATLTVGQPPLVSGAVIVDAAPPHRNANRASLPLMLLTHSGPGAGSVFRIQRGQYRIGRAGAEISVSDPGMSREHAILEASSTALTVRSVGGANPVFVNNQPTNRKVLTSSSTMQCGNSTFTVVTDSGPLPSISVDAGRSVEEPLAVPHASRPGNRLVVALSTGLPLVAGIGLALVTGIWMFLGFTAISAISLLVPLAAGRKARRECKLAIAHAVQEDIERRRRCSPSAAEMVVAVHGASEAQMVATEPATGDVGPALSAASPIGVHAVRDGAWLRLGTTQTAANIRLVPDDSQFRSPSIGAAPITLDPRHPVVTLCGHPDHTDALLRFVLMQLVGFPGSAKTPVIVLGRAGRLPLSARFLPRVTLASTLDTALAAMQQAGTSANGRLIMVDDPSPEEAKLLSALLNAARLAAWQVIKCCAQSKRSGVCIEISPSGTVGYLEAGGERRPFIPDLVPVEVFDSYCRQTRATAFGEGPGTSSTIPDECSLAELLPHGQRRVLRRWADASGQNGLSAVLGKGHGGHMIFDFKLDGPHLLVAGTTGSGKSELLRTLVASMALSDSPDRTTFLFFDFKGGSGLRPLAGLPHCVGLLTDLSKHHLERALVSLRGEIRHREELFAAACVSDLAQYRRTASPTDPKIPHLILVIDEFRMLVDESPSTLRELMRIAAIGRSLGIHLVMATQRPQGALTADIRANVTSSIALRVQSEAESMDIIHTKAAATIGVAAPGRAYLARASCDPEEFQTASIAGSPDIAVSGVRLDGFGPAVQPATQALQQRSGALTTGTTQDSLPDGDPEWVVSTVEEAWRRLGRPLPRRPVATPLPSSILWHDKLPDSAEILDLATSPEGHWAVGPLAMLDRPANQVVEPLVWSPSKDGHLAMIGTDSSGMRECFRAASAMLATQKPQPHLYILDATGTLDHLTDGGHLGAAVGLHQLHLAVRVLKRLATEMEHRRSAGTSGMSSSPLVLIVAGWCSWATALRSGPFAYAEGILQDIVRDGCSLGVTVLISGERELVSSRFFAAIQNRAYFPSGSTEESRFHWPRLPEVESFPGRAVVMGNFTKEHATVAQFRGAPDNGRWPFADLTPSEPPFRIRPLPELLRSEDFHDLVAPPQAQGLPSGSGSGSGSAADHGAGAHFATGYAVGPLWIGVGGDEALPVSMPLREHGVSTVLGGPRSGKSSVLASLHTLNPVVPWVFPPDAAFAGSFWAFVASQVAADTLDPHSILLVDDADLLDHQGRQALAAVVGKVRGIILTATPGPALLHQLPLAKEAQASSAGLVLNPATPHDAELLGVRLEVGRAGCPGRGFLIDGAEVTPVQAVLTTSFPPPSQSH</sequence>
<gene>
    <name evidence="9" type="ordered locus">AAur_2680</name>
</gene>
<keyword evidence="10" id="KW-1185">Reference proteome</keyword>
<dbReference type="eggNOG" id="COG1674">
    <property type="taxonomic scope" value="Bacteria"/>
</dbReference>
<dbReference type="EMBL" id="CP000474">
    <property type="protein sequence ID" value="ABM07462.1"/>
    <property type="molecule type" value="Genomic_DNA"/>
</dbReference>
<dbReference type="Gene3D" id="3.40.50.300">
    <property type="entry name" value="P-loop containing nucleotide triphosphate hydrolases"/>
    <property type="match status" value="2"/>
</dbReference>
<dbReference type="PANTHER" id="PTHR22683">
    <property type="entry name" value="SPORULATION PROTEIN RELATED"/>
    <property type="match status" value="1"/>
</dbReference>
<evidence type="ECO:0000259" key="7">
    <source>
        <dbReference type="PROSITE" id="PS50006"/>
    </source>
</evidence>
<dbReference type="Pfam" id="PF16697">
    <property type="entry name" value="Yop-YscD_cpl"/>
    <property type="match status" value="1"/>
</dbReference>
<keyword evidence="2 4" id="KW-0547">Nucleotide-binding</keyword>
<dbReference type="InterPro" id="IPR000253">
    <property type="entry name" value="FHA_dom"/>
</dbReference>
<evidence type="ECO:0000256" key="3">
    <source>
        <dbReference type="ARBA" id="ARBA00022840"/>
    </source>
</evidence>
<evidence type="ECO:0000256" key="2">
    <source>
        <dbReference type="ARBA" id="ARBA00022741"/>
    </source>
</evidence>
<feature type="transmembrane region" description="Helical" evidence="6">
    <location>
        <begin position="211"/>
        <end position="230"/>
    </location>
</feature>
<organism evidence="9 10">
    <name type="scientific">Paenarthrobacter aurescens (strain TC1)</name>
    <dbReference type="NCBI Taxonomy" id="290340"/>
    <lineage>
        <taxon>Bacteria</taxon>
        <taxon>Bacillati</taxon>
        <taxon>Actinomycetota</taxon>
        <taxon>Actinomycetes</taxon>
        <taxon>Micrococcales</taxon>
        <taxon>Micrococcaceae</taxon>
        <taxon>Paenarthrobacter</taxon>
    </lineage>
</organism>
<dbReference type="InterPro" id="IPR050206">
    <property type="entry name" value="FtsK/SpoIIIE/SftA"/>
</dbReference>
<feature type="domain" description="FtsK" evidence="8">
    <location>
        <begin position="575"/>
        <end position="765"/>
    </location>
</feature>
<dbReference type="Proteomes" id="UP000000637">
    <property type="component" value="Chromosome"/>
</dbReference>
<evidence type="ECO:0000256" key="5">
    <source>
        <dbReference type="SAM" id="MobiDB-lite"/>
    </source>
</evidence>
<dbReference type="PROSITE" id="PS50006">
    <property type="entry name" value="FHA_DOMAIN"/>
    <property type="match status" value="1"/>
</dbReference>
<dbReference type="Pfam" id="PF01580">
    <property type="entry name" value="FtsK_SpoIIIE"/>
    <property type="match status" value="1"/>
</dbReference>
<dbReference type="KEGG" id="aau:AAur_2680"/>
<dbReference type="CDD" id="cd00060">
    <property type="entry name" value="FHA"/>
    <property type="match status" value="1"/>
</dbReference>
<accession>A1R834</accession>
<evidence type="ECO:0000256" key="4">
    <source>
        <dbReference type="PROSITE-ProRule" id="PRU00289"/>
    </source>
</evidence>
<dbReference type="RefSeq" id="WP_011775338.1">
    <property type="nucleotide sequence ID" value="NC_008711.1"/>
</dbReference>
<feature type="binding site" evidence="4">
    <location>
        <begin position="593"/>
        <end position="600"/>
    </location>
    <ligand>
        <name>ATP</name>
        <dbReference type="ChEBI" id="CHEBI:30616"/>
    </ligand>
</feature>
<evidence type="ECO:0000256" key="6">
    <source>
        <dbReference type="SAM" id="Phobius"/>
    </source>
</evidence>
<dbReference type="InterPro" id="IPR008984">
    <property type="entry name" value="SMAD_FHA_dom_sf"/>
</dbReference>
<dbReference type="HOGENOM" id="CLU_003134_6_0_11"/>
<dbReference type="PROSITE" id="PS50901">
    <property type="entry name" value="FTSK"/>
    <property type="match status" value="1"/>
</dbReference>
<reference evidence="9 10" key="1">
    <citation type="journal article" date="2006" name="PLoS Genet.">
        <title>Secrets of soil survival revealed by the genome sequence of Arthrobacter aurescens TC1.</title>
        <authorList>
            <person name="Mongodin E.F."/>
            <person name="Shapir N."/>
            <person name="Daugherty S.C."/>
            <person name="DeBoy R.T."/>
            <person name="Emerson J.B."/>
            <person name="Shvartzbeyn A."/>
            <person name="Radune D."/>
            <person name="Vamathevan J."/>
            <person name="Riggs F."/>
            <person name="Grinberg V."/>
            <person name="Khouri H."/>
            <person name="Wackett L.P."/>
            <person name="Nelson K.E."/>
            <person name="Sadowsky M.J."/>
        </authorList>
    </citation>
    <scope>NUCLEOTIDE SEQUENCE [LARGE SCALE GENOMIC DNA]</scope>
    <source>
        <strain evidence="9 10">TC1</strain>
    </source>
</reference>
<dbReference type="InterPro" id="IPR027417">
    <property type="entry name" value="P-loop_NTPase"/>
</dbReference>
<dbReference type="eggNOG" id="COG1716">
    <property type="taxonomic scope" value="Bacteria"/>
</dbReference>
<feature type="domain" description="FHA" evidence="7">
    <location>
        <begin position="109"/>
        <end position="157"/>
    </location>
</feature>
<dbReference type="SUPFAM" id="SSF49879">
    <property type="entry name" value="SMAD/FHA domain"/>
    <property type="match status" value="1"/>
</dbReference>
<dbReference type="InterPro" id="IPR032030">
    <property type="entry name" value="YscD_cytoplasmic_dom"/>
</dbReference>
<dbReference type="CDD" id="cd01127">
    <property type="entry name" value="TrwB_TraG_TraD_VirD4"/>
    <property type="match status" value="1"/>
</dbReference>
<evidence type="ECO:0000313" key="10">
    <source>
        <dbReference type="Proteomes" id="UP000000637"/>
    </source>
</evidence>
<dbReference type="InterPro" id="IPR003593">
    <property type="entry name" value="AAA+_ATPase"/>
</dbReference>
<dbReference type="GO" id="GO:0003677">
    <property type="term" value="F:DNA binding"/>
    <property type="evidence" value="ECO:0007669"/>
    <property type="project" value="InterPro"/>
</dbReference>